<name>A0A137NU39_CONC2</name>
<proteinExistence type="predicted"/>
<dbReference type="Gene3D" id="2.120.10.80">
    <property type="entry name" value="Kelch-type beta propeller"/>
    <property type="match status" value="1"/>
</dbReference>
<dbReference type="InterPro" id="IPR015915">
    <property type="entry name" value="Kelch-typ_b-propeller"/>
</dbReference>
<accession>A0A137NU39</accession>
<feature type="transmembrane region" description="Helical" evidence="1">
    <location>
        <begin position="384"/>
        <end position="408"/>
    </location>
</feature>
<feature type="chain" id="PRO_5007294097" description="Galactose oxidase" evidence="2">
    <location>
        <begin position="23"/>
        <end position="504"/>
    </location>
</feature>
<dbReference type="SUPFAM" id="SSF117281">
    <property type="entry name" value="Kelch motif"/>
    <property type="match status" value="1"/>
</dbReference>
<evidence type="ECO:0000256" key="2">
    <source>
        <dbReference type="SAM" id="SignalP"/>
    </source>
</evidence>
<keyword evidence="1" id="KW-0472">Membrane</keyword>
<keyword evidence="1" id="KW-0812">Transmembrane</keyword>
<keyword evidence="2" id="KW-0732">Signal</keyword>
<keyword evidence="4" id="KW-1185">Reference proteome</keyword>
<dbReference type="OrthoDB" id="45365at2759"/>
<evidence type="ECO:0008006" key="5">
    <source>
        <dbReference type="Google" id="ProtNLM"/>
    </source>
</evidence>
<evidence type="ECO:0000313" key="3">
    <source>
        <dbReference type="EMBL" id="KXN66262.1"/>
    </source>
</evidence>
<dbReference type="Proteomes" id="UP000070444">
    <property type="component" value="Unassembled WGS sequence"/>
</dbReference>
<keyword evidence="1" id="KW-1133">Transmembrane helix</keyword>
<protein>
    <recommendedName>
        <fullName evidence="5">Galactose oxidase</fullName>
    </recommendedName>
</protein>
<evidence type="ECO:0000256" key="1">
    <source>
        <dbReference type="SAM" id="Phobius"/>
    </source>
</evidence>
<evidence type="ECO:0000313" key="4">
    <source>
        <dbReference type="Proteomes" id="UP000070444"/>
    </source>
</evidence>
<reference evidence="3 4" key="1">
    <citation type="journal article" date="2015" name="Genome Biol. Evol.">
        <title>Phylogenomic analyses indicate that early fungi evolved digesting cell walls of algal ancestors of land plants.</title>
        <authorList>
            <person name="Chang Y."/>
            <person name="Wang S."/>
            <person name="Sekimoto S."/>
            <person name="Aerts A.L."/>
            <person name="Choi C."/>
            <person name="Clum A."/>
            <person name="LaButti K.M."/>
            <person name="Lindquist E.A."/>
            <person name="Yee Ngan C."/>
            <person name="Ohm R.A."/>
            <person name="Salamov A.A."/>
            <person name="Grigoriev I.V."/>
            <person name="Spatafora J.W."/>
            <person name="Berbee M.L."/>
        </authorList>
    </citation>
    <scope>NUCLEOTIDE SEQUENCE [LARGE SCALE GENOMIC DNA]</scope>
    <source>
        <strain evidence="3 4">NRRL 28638</strain>
    </source>
</reference>
<organism evidence="3 4">
    <name type="scientific">Conidiobolus coronatus (strain ATCC 28846 / CBS 209.66 / NRRL 28638)</name>
    <name type="common">Delacroixia coronata</name>
    <dbReference type="NCBI Taxonomy" id="796925"/>
    <lineage>
        <taxon>Eukaryota</taxon>
        <taxon>Fungi</taxon>
        <taxon>Fungi incertae sedis</taxon>
        <taxon>Zoopagomycota</taxon>
        <taxon>Entomophthoromycotina</taxon>
        <taxon>Entomophthoromycetes</taxon>
        <taxon>Entomophthorales</taxon>
        <taxon>Ancylistaceae</taxon>
        <taxon>Conidiobolus</taxon>
    </lineage>
</organism>
<feature type="signal peptide" evidence="2">
    <location>
        <begin position="1"/>
        <end position="22"/>
    </location>
</feature>
<dbReference type="AlphaFoldDB" id="A0A137NU39"/>
<gene>
    <name evidence="3" type="ORF">CONCODRAFT_11930</name>
</gene>
<sequence>MIVFIILFYLRLFLCDTGRSHGHSSSIVRNNKIYVYETISSKGNGSSITIYNLEDGPISEIKSKEVIFYPGPKFTPQFLNMPNASDDDLWLIGGQGEHNISSNIFYREKFTGQLIKDSEFKFNPELLSPPDFKHFPKGGFSHAVVKQNDNLVLYVIGGYIYNTDKKLLQITNYFFKYDFKDRVWSDISNLTKSILPPIANHQNIIINNEYLLVANGLSHNTDRLTQLAPADNNTAPNFVEKVYKFDFKELKWSAINTKPNLDKEEYDGGDIYGAPLDYYNGKILSYAALHNVKLNQSDPRIALLDLKTWEWEWISLKSDTGVDNSLILIYHQTLLVNDQLVLIHGKTNQRKERGIFVIDLIEHKFKTALNYSGTYGQSSKLPTYAIIIISVACIIAVILIIFGLWYFLRYKKRQSPNSNSDAKMTEVWANPSTVQNNKGEYTTKDGQVAKFETMNTAIFGNTVTSTGNSEGNGSTDAALSLTYFQHEVDTKDMDDKKLNSGLQQ</sequence>
<dbReference type="EMBL" id="KQ964747">
    <property type="protein sequence ID" value="KXN66262.1"/>
    <property type="molecule type" value="Genomic_DNA"/>
</dbReference>